<dbReference type="InterPro" id="IPR014001">
    <property type="entry name" value="Helicase_ATP-bd"/>
</dbReference>
<dbReference type="NCBIfam" id="TIGR00631">
    <property type="entry name" value="uvrb"/>
    <property type="match status" value="1"/>
</dbReference>
<dbReference type="Pfam" id="PF17757">
    <property type="entry name" value="UvrB_inter"/>
    <property type="match status" value="1"/>
</dbReference>
<evidence type="ECO:0000256" key="1">
    <source>
        <dbReference type="ARBA" id="ARBA00004496"/>
    </source>
</evidence>
<evidence type="ECO:0000313" key="18">
    <source>
        <dbReference type="Proteomes" id="UP000178450"/>
    </source>
</evidence>
<evidence type="ECO:0000256" key="12">
    <source>
        <dbReference type="HAMAP-Rule" id="MF_00204"/>
    </source>
</evidence>
<dbReference type="SUPFAM" id="SSF46600">
    <property type="entry name" value="C-terminal UvrC-binding domain of UvrB"/>
    <property type="match status" value="1"/>
</dbReference>
<keyword evidence="5 12" id="KW-0227">DNA damage</keyword>
<keyword evidence="7 12" id="KW-0067">ATP-binding</keyword>
<dbReference type="Pfam" id="PF00271">
    <property type="entry name" value="Helicase_C"/>
    <property type="match status" value="1"/>
</dbReference>
<dbReference type="InterPro" id="IPR024759">
    <property type="entry name" value="UvrB_YAD/RRR_dom"/>
</dbReference>
<comment type="similarity">
    <text evidence="2 12 13">Belongs to the UvrB family.</text>
</comment>
<feature type="domain" description="Helicase C-terminal" evidence="16">
    <location>
        <begin position="431"/>
        <end position="593"/>
    </location>
</feature>
<evidence type="ECO:0000256" key="3">
    <source>
        <dbReference type="ARBA" id="ARBA00022490"/>
    </source>
</evidence>
<organism evidence="17 18">
    <name type="scientific">Candidatus Roizmanbacteria bacterium RIFOXYA1_FULL_41_12</name>
    <dbReference type="NCBI Taxonomy" id="1802082"/>
    <lineage>
        <taxon>Bacteria</taxon>
        <taxon>Candidatus Roizmaniibacteriota</taxon>
    </lineage>
</organism>
<keyword evidence="9 12" id="KW-0234">DNA repair</keyword>
<protein>
    <recommendedName>
        <fullName evidence="11 12">UvrABC system protein B</fullName>
        <shortName evidence="12">Protein UvrB</shortName>
    </recommendedName>
    <alternativeName>
        <fullName evidence="12">Excinuclease ABC subunit B</fullName>
    </alternativeName>
</protein>
<dbReference type="InterPro" id="IPR006935">
    <property type="entry name" value="Helicase/UvrB_N"/>
</dbReference>
<evidence type="ECO:0000313" key="17">
    <source>
        <dbReference type="EMBL" id="OGK66946.1"/>
    </source>
</evidence>
<dbReference type="PROSITE" id="PS51192">
    <property type="entry name" value="HELICASE_ATP_BIND_1"/>
    <property type="match status" value="1"/>
</dbReference>
<evidence type="ECO:0000256" key="7">
    <source>
        <dbReference type="ARBA" id="ARBA00022840"/>
    </source>
</evidence>
<dbReference type="HAMAP" id="MF_00204">
    <property type="entry name" value="UvrB"/>
    <property type="match status" value="1"/>
</dbReference>
<evidence type="ECO:0000256" key="6">
    <source>
        <dbReference type="ARBA" id="ARBA00022769"/>
    </source>
</evidence>
<dbReference type="GO" id="GO:0006289">
    <property type="term" value="P:nucleotide-excision repair"/>
    <property type="evidence" value="ECO:0007669"/>
    <property type="project" value="UniProtKB-UniRule"/>
</dbReference>
<evidence type="ECO:0000256" key="8">
    <source>
        <dbReference type="ARBA" id="ARBA00022881"/>
    </source>
</evidence>
<keyword evidence="3 12" id="KW-0963">Cytoplasm</keyword>
<keyword evidence="8 12" id="KW-0267">Excision nuclease</keyword>
<dbReference type="GO" id="GO:0005524">
    <property type="term" value="F:ATP binding"/>
    <property type="evidence" value="ECO:0007669"/>
    <property type="project" value="UniProtKB-UniRule"/>
</dbReference>
<dbReference type="PROSITE" id="PS50151">
    <property type="entry name" value="UVR"/>
    <property type="match status" value="1"/>
</dbReference>
<evidence type="ECO:0000256" key="5">
    <source>
        <dbReference type="ARBA" id="ARBA00022763"/>
    </source>
</evidence>
<dbReference type="GO" id="GO:0016887">
    <property type="term" value="F:ATP hydrolysis activity"/>
    <property type="evidence" value="ECO:0007669"/>
    <property type="project" value="InterPro"/>
</dbReference>
<evidence type="ECO:0000256" key="13">
    <source>
        <dbReference type="RuleBase" id="RU003587"/>
    </source>
</evidence>
<name>A0A1F7KGG9_9BACT</name>
<dbReference type="InterPro" id="IPR001650">
    <property type="entry name" value="Helicase_C-like"/>
</dbReference>
<dbReference type="GO" id="GO:0005737">
    <property type="term" value="C:cytoplasm"/>
    <property type="evidence" value="ECO:0007669"/>
    <property type="project" value="UniProtKB-SubCell"/>
</dbReference>
<dbReference type="Pfam" id="PF04851">
    <property type="entry name" value="ResIII"/>
    <property type="match status" value="1"/>
</dbReference>
<evidence type="ECO:0000259" key="14">
    <source>
        <dbReference type="PROSITE" id="PS50151"/>
    </source>
</evidence>
<dbReference type="SMART" id="SM00487">
    <property type="entry name" value="DEXDc"/>
    <property type="match status" value="1"/>
</dbReference>
<evidence type="ECO:0000256" key="9">
    <source>
        <dbReference type="ARBA" id="ARBA00023204"/>
    </source>
</evidence>
<reference evidence="17 18" key="1">
    <citation type="journal article" date="2016" name="Nat. Commun.">
        <title>Thousands of microbial genomes shed light on interconnected biogeochemical processes in an aquifer system.</title>
        <authorList>
            <person name="Anantharaman K."/>
            <person name="Brown C.T."/>
            <person name="Hug L.A."/>
            <person name="Sharon I."/>
            <person name="Castelle C.J."/>
            <person name="Probst A.J."/>
            <person name="Thomas B.C."/>
            <person name="Singh A."/>
            <person name="Wilkins M.J."/>
            <person name="Karaoz U."/>
            <person name="Brodie E.L."/>
            <person name="Williams K.H."/>
            <person name="Hubbard S.S."/>
            <person name="Banfield J.F."/>
        </authorList>
    </citation>
    <scope>NUCLEOTIDE SEQUENCE [LARGE SCALE GENOMIC DNA]</scope>
</reference>
<dbReference type="GO" id="GO:0003677">
    <property type="term" value="F:DNA binding"/>
    <property type="evidence" value="ECO:0007669"/>
    <property type="project" value="UniProtKB-UniRule"/>
</dbReference>
<keyword evidence="6 12" id="KW-0228">DNA excision</keyword>
<feature type="binding site" evidence="12">
    <location>
        <begin position="37"/>
        <end position="44"/>
    </location>
    <ligand>
        <name>ATP</name>
        <dbReference type="ChEBI" id="CHEBI:30616"/>
    </ligand>
</feature>
<dbReference type="GO" id="GO:0009380">
    <property type="term" value="C:excinuclease repair complex"/>
    <property type="evidence" value="ECO:0007669"/>
    <property type="project" value="InterPro"/>
</dbReference>
<proteinExistence type="inferred from homology"/>
<dbReference type="Gene3D" id="3.40.50.300">
    <property type="entry name" value="P-loop containing nucleotide triphosphate hydrolases"/>
    <property type="match status" value="3"/>
</dbReference>
<dbReference type="InterPro" id="IPR001943">
    <property type="entry name" value="UVR_dom"/>
</dbReference>
<keyword evidence="4 12" id="KW-0547">Nucleotide-binding</keyword>
<dbReference type="SUPFAM" id="SSF52540">
    <property type="entry name" value="P-loop containing nucleoside triphosphate hydrolases"/>
    <property type="match status" value="2"/>
</dbReference>
<dbReference type="Pfam" id="PF12344">
    <property type="entry name" value="UvrB"/>
    <property type="match status" value="1"/>
</dbReference>
<dbReference type="InterPro" id="IPR004807">
    <property type="entry name" value="UvrB"/>
</dbReference>
<feature type="domain" description="Helicase ATP-binding" evidence="15">
    <location>
        <begin position="24"/>
        <end position="159"/>
    </location>
</feature>
<dbReference type="SMART" id="SM00490">
    <property type="entry name" value="HELICc"/>
    <property type="match status" value="1"/>
</dbReference>
<feature type="domain" description="UVR" evidence="14">
    <location>
        <begin position="633"/>
        <end position="668"/>
    </location>
</feature>
<dbReference type="EMBL" id="MGBG01000003">
    <property type="protein sequence ID" value="OGK66946.1"/>
    <property type="molecule type" value="Genomic_DNA"/>
</dbReference>
<dbReference type="Pfam" id="PF02151">
    <property type="entry name" value="UVR"/>
    <property type="match status" value="1"/>
</dbReference>
<sequence>MQFKLKSTFKPTGDQPQAISKLVDGLNKKYPDQTLLGVTGSGKTFTMANVIAQTQKPTLLISHNKTLAGQLYQEFRDFFPENAVSYFVSYYDFYQPEAYIPSSNTYIEKEAQINELIDKLRLEATSNILSRQDTLVVSSVSCIYNLGKPENYQKHTLTLAVGQPFDFKQFRLKLVQLQYGQNQFDFHRGTFRERGEHLDVYLSYQDLALRIKSEQGIITELKLIDPLTAKTVKVVSEFELYPAKHYLVSGMEVKSIFKEIRTDLDHEVEFLERQKKLVEAQRLSQRVKHDLEMIEELGYVNGIENYSRYFDGRSLGEPPFSLLEYFQYRYGSDWLLLIDESHMTVPQLNGMYHGDYSRKKNLVDYGFRLKAAFDNRPLKFDEFLQKKPLTIYLSATPAPWEKARSKQIVEQLIRPTGITDPKISIRPVDKQIPYLIAEITKRAVKKQRTLVTTLTKRIAEDLAQFLIEKNIRAHYLHSDIKTLERSDILEKLRTGEFDVLIGINLLREGLDLPEVTLVAILDGDREGFLRSRTSLIQTMGRAARNTEGEVIIYTDKMTKSIQEAVEEVSRRRQAQTRYNQKHHLNPTTIIKPIRSRLVVESETDLKFYFGKGKFGLKTLDEIKSEALTVFDKKKLIRHLRSQMKKEADNLNFELAAKLRDKARLLERE</sequence>
<evidence type="ECO:0000256" key="2">
    <source>
        <dbReference type="ARBA" id="ARBA00008533"/>
    </source>
</evidence>
<dbReference type="InterPro" id="IPR027417">
    <property type="entry name" value="P-loop_NTPase"/>
</dbReference>
<comment type="caution">
    <text evidence="17">The sequence shown here is derived from an EMBL/GenBank/DDBJ whole genome shotgun (WGS) entry which is preliminary data.</text>
</comment>
<dbReference type="Proteomes" id="UP000178450">
    <property type="component" value="Unassembled WGS sequence"/>
</dbReference>
<gene>
    <name evidence="12" type="primary">uvrB</name>
    <name evidence="17" type="ORF">A2209_02730</name>
</gene>
<evidence type="ECO:0000259" key="15">
    <source>
        <dbReference type="PROSITE" id="PS51192"/>
    </source>
</evidence>
<comment type="subcellular location">
    <subcellularLocation>
        <location evidence="1 12 13">Cytoplasm</location>
    </subcellularLocation>
</comment>
<dbReference type="Gene3D" id="4.10.860.10">
    <property type="entry name" value="UVR domain"/>
    <property type="match status" value="1"/>
</dbReference>
<feature type="short sequence motif" description="Beta-hairpin" evidence="12">
    <location>
        <begin position="90"/>
        <end position="113"/>
    </location>
</feature>
<dbReference type="PROSITE" id="PS51194">
    <property type="entry name" value="HELICASE_CTER"/>
    <property type="match status" value="1"/>
</dbReference>
<dbReference type="InterPro" id="IPR041471">
    <property type="entry name" value="UvrB_inter"/>
</dbReference>
<keyword evidence="12 13" id="KW-0742">SOS response</keyword>
<evidence type="ECO:0000256" key="4">
    <source>
        <dbReference type="ARBA" id="ARBA00022741"/>
    </source>
</evidence>
<evidence type="ECO:0000259" key="16">
    <source>
        <dbReference type="PROSITE" id="PS51194"/>
    </source>
</evidence>
<dbReference type="CDD" id="cd17916">
    <property type="entry name" value="DEXHc_UvrB"/>
    <property type="match status" value="1"/>
</dbReference>
<dbReference type="GO" id="GO:0009432">
    <property type="term" value="P:SOS response"/>
    <property type="evidence" value="ECO:0007669"/>
    <property type="project" value="UniProtKB-UniRule"/>
</dbReference>
<dbReference type="AlphaFoldDB" id="A0A1F7KGG9"/>
<dbReference type="NCBIfam" id="NF003673">
    <property type="entry name" value="PRK05298.1"/>
    <property type="match status" value="1"/>
</dbReference>
<dbReference type="PANTHER" id="PTHR24029:SF0">
    <property type="entry name" value="UVRABC SYSTEM PROTEIN B"/>
    <property type="match status" value="1"/>
</dbReference>
<dbReference type="InterPro" id="IPR036876">
    <property type="entry name" value="UVR_dom_sf"/>
</dbReference>
<accession>A0A1F7KGG9</accession>
<comment type="domain">
    <text evidence="12">The beta-hairpin motif is involved in DNA binding.</text>
</comment>
<evidence type="ECO:0000256" key="11">
    <source>
        <dbReference type="ARBA" id="ARBA00029504"/>
    </source>
</evidence>
<evidence type="ECO:0000256" key="10">
    <source>
        <dbReference type="ARBA" id="ARBA00026033"/>
    </source>
</evidence>
<comment type="function">
    <text evidence="12">The UvrABC repair system catalyzes the recognition and processing of DNA lesions. A damage recognition complex composed of 2 UvrA and 2 UvrB subunits scans DNA for abnormalities. Upon binding of the UvrA(2)B(2) complex to a putative damaged site, the DNA wraps around one UvrB monomer. DNA wrap is dependent on ATP binding by UvrB and probably causes local melting of the DNA helix, facilitating insertion of UvrB beta-hairpin between the DNA strands. Then UvrB probes one DNA strand for the presence of a lesion. If a lesion is found the UvrA subunits dissociate and the UvrB-DNA preincision complex is formed. This complex is subsequently bound by UvrC and the second UvrB is released. If no lesion is found, the DNA wraps around the other UvrB subunit that will check the other stand for damage.</text>
</comment>
<dbReference type="PANTHER" id="PTHR24029">
    <property type="entry name" value="UVRABC SYSTEM PROTEIN B"/>
    <property type="match status" value="1"/>
</dbReference>
<dbReference type="GO" id="GO:0009381">
    <property type="term" value="F:excinuclease ABC activity"/>
    <property type="evidence" value="ECO:0007669"/>
    <property type="project" value="UniProtKB-UniRule"/>
</dbReference>
<comment type="subunit">
    <text evidence="10 12 13">Forms a heterotetramer with UvrA during the search for lesions. Interacts with UvrC in an incision complex.</text>
</comment>